<dbReference type="InterPro" id="IPR037401">
    <property type="entry name" value="SnoaL-like"/>
</dbReference>
<accession>A0ABN2P021</accession>
<organism evidence="2 3">
    <name type="scientific">Arthrobacter gandavensis</name>
    <dbReference type="NCBI Taxonomy" id="169960"/>
    <lineage>
        <taxon>Bacteria</taxon>
        <taxon>Bacillati</taxon>
        <taxon>Actinomycetota</taxon>
        <taxon>Actinomycetes</taxon>
        <taxon>Micrococcales</taxon>
        <taxon>Micrococcaceae</taxon>
        <taxon>Arthrobacter</taxon>
    </lineage>
</organism>
<reference evidence="2 3" key="1">
    <citation type="journal article" date="2019" name="Int. J. Syst. Evol. Microbiol.">
        <title>The Global Catalogue of Microorganisms (GCM) 10K type strain sequencing project: providing services to taxonomists for standard genome sequencing and annotation.</title>
        <authorList>
            <consortium name="The Broad Institute Genomics Platform"/>
            <consortium name="The Broad Institute Genome Sequencing Center for Infectious Disease"/>
            <person name="Wu L."/>
            <person name="Ma J."/>
        </authorList>
    </citation>
    <scope>NUCLEOTIDE SEQUENCE [LARGE SCALE GENOMIC DNA]</scope>
    <source>
        <strain evidence="2 3">JCM 13316</strain>
    </source>
</reference>
<feature type="domain" description="SnoaL-like" evidence="1">
    <location>
        <begin position="8"/>
        <end position="107"/>
    </location>
</feature>
<name>A0ABN2P021_9MICC</name>
<sequence length="116" mass="12714">MSTQQELVNKYLDGFRRSDHPAILACLTDDVVWRIHGSRTARGKAEFDAEIGEPGFEGSPDLSLERMVTEGNTTAITGAGHGVHRTIGPVFFNYCDVITFRDGLISEVDSYIVPVA</sequence>
<evidence type="ECO:0000313" key="2">
    <source>
        <dbReference type="EMBL" id="GAA1908507.1"/>
    </source>
</evidence>
<dbReference type="InterPro" id="IPR032710">
    <property type="entry name" value="NTF2-like_dom_sf"/>
</dbReference>
<comment type="caution">
    <text evidence="2">The sequence shown here is derived from an EMBL/GenBank/DDBJ whole genome shotgun (WGS) entry which is preliminary data.</text>
</comment>
<evidence type="ECO:0000259" key="1">
    <source>
        <dbReference type="Pfam" id="PF12680"/>
    </source>
</evidence>
<proteinExistence type="predicted"/>
<dbReference type="Pfam" id="PF12680">
    <property type="entry name" value="SnoaL_2"/>
    <property type="match status" value="1"/>
</dbReference>
<dbReference type="Gene3D" id="3.10.450.50">
    <property type="match status" value="1"/>
</dbReference>
<dbReference type="Proteomes" id="UP001500784">
    <property type="component" value="Unassembled WGS sequence"/>
</dbReference>
<dbReference type="RefSeq" id="WP_152225561.1">
    <property type="nucleotide sequence ID" value="NZ_BAAALV010000002.1"/>
</dbReference>
<evidence type="ECO:0000313" key="3">
    <source>
        <dbReference type="Proteomes" id="UP001500784"/>
    </source>
</evidence>
<dbReference type="SUPFAM" id="SSF54427">
    <property type="entry name" value="NTF2-like"/>
    <property type="match status" value="1"/>
</dbReference>
<keyword evidence="3" id="KW-1185">Reference proteome</keyword>
<dbReference type="EMBL" id="BAAALV010000002">
    <property type="protein sequence ID" value="GAA1908507.1"/>
    <property type="molecule type" value="Genomic_DNA"/>
</dbReference>
<protein>
    <recommendedName>
        <fullName evidence="1">SnoaL-like domain-containing protein</fullName>
    </recommendedName>
</protein>
<gene>
    <name evidence="2" type="ORF">GCM10009688_10920</name>
</gene>